<name>A0AA85IUR1_TRIRE</name>
<dbReference type="Proteomes" id="UP000050795">
    <property type="component" value="Unassembled WGS sequence"/>
</dbReference>
<dbReference type="WBParaSite" id="TREG1_11350.1">
    <property type="protein sequence ID" value="TREG1_11350.1"/>
    <property type="gene ID" value="TREG1_11350"/>
</dbReference>
<accession>A0AA85IUR1</accession>
<proteinExistence type="predicted"/>
<dbReference type="AlphaFoldDB" id="A0AA85IUR1"/>
<sequence length="189" mass="21316">MRNHALTTFKGCLQKSDRMTKVQGFQWPKLCTLQSSAQRENKELLSHKSNQQEVVTKTYIPLSNLSVDTRSQSRILLPYPTLSINANVDSLNDMAAQSCTSSYGIQRKGDYNSSLHQNHHINGRHVLTTWDSSAVTQVVDAARIRNTSIPTEDLHQKTKSLYDQISTMSAEVSLRVSLNQHFLSLSLKQ</sequence>
<reference evidence="1" key="1">
    <citation type="submission" date="2022-06" db="EMBL/GenBank/DDBJ databases">
        <authorList>
            <person name="Berger JAMES D."/>
            <person name="Berger JAMES D."/>
        </authorList>
    </citation>
    <scope>NUCLEOTIDE SEQUENCE [LARGE SCALE GENOMIC DNA]</scope>
</reference>
<evidence type="ECO:0000313" key="2">
    <source>
        <dbReference type="WBParaSite" id="TREG1_11350.1"/>
    </source>
</evidence>
<evidence type="ECO:0000313" key="1">
    <source>
        <dbReference type="Proteomes" id="UP000050795"/>
    </source>
</evidence>
<keyword evidence="1" id="KW-1185">Reference proteome</keyword>
<reference evidence="2" key="2">
    <citation type="submission" date="2023-11" db="UniProtKB">
        <authorList>
            <consortium name="WormBaseParasite"/>
        </authorList>
    </citation>
    <scope>IDENTIFICATION</scope>
</reference>
<organism evidence="1 2">
    <name type="scientific">Trichobilharzia regenti</name>
    <name type="common">Nasal bird schistosome</name>
    <dbReference type="NCBI Taxonomy" id="157069"/>
    <lineage>
        <taxon>Eukaryota</taxon>
        <taxon>Metazoa</taxon>
        <taxon>Spiralia</taxon>
        <taxon>Lophotrochozoa</taxon>
        <taxon>Platyhelminthes</taxon>
        <taxon>Trematoda</taxon>
        <taxon>Digenea</taxon>
        <taxon>Strigeidida</taxon>
        <taxon>Schistosomatoidea</taxon>
        <taxon>Schistosomatidae</taxon>
        <taxon>Trichobilharzia</taxon>
    </lineage>
</organism>
<protein>
    <submittedName>
        <fullName evidence="2">Uncharacterized protein</fullName>
    </submittedName>
</protein>